<name>A0A8J6C495_DIALT</name>
<feature type="chain" id="PRO_5035264568" evidence="1">
    <location>
        <begin position="17"/>
        <end position="162"/>
    </location>
</feature>
<dbReference type="InterPro" id="IPR038604">
    <property type="entry name" value="HopJ_sf"/>
</dbReference>
<keyword evidence="1" id="KW-0732">Signal</keyword>
<evidence type="ECO:0000313" key="3">
    <source>
        <dbReference type="Proteomes" id="UP000751190"/>
    </source>
</evidence>
<sequence>MAVILACALLVASAHARARVRMLAGGQPGGRVGCCFKSASYLDSIVAAPAAPAEREGAVARFRESLTTRTLADALTFASEHAQYTPRPFRVGDVLAAAGERPTAAIVLSLGKLIRLSRAEAEQLHAAAGGCAQAEDRAALDMFALTGWEGVHFPEGLALEWR</sequence>
<dbReference type="AlphaFoldDB" id="A0A8J6C495"/>
<feature type="signal peptide" evidence="1">
    <location>
        <begin position="1"/>
        <end position="16"/>
    </location>
</feature>
<accession>A0A8J6C495</accession>
<organism evidence="2 3">
    <name type="scientific">Diacronema lutheri</name>
    <name type="common">Unicellular marine alga</name>
    <name type="synonym">Monochrysis lutheri</name>
    <dbReference type="NCBI Taxonomy" id="2081491"/>
    <lineage>
        <taxon>Eukaryota</taxon>
        <taxon>Haptista</taxon>
        <taxon>Haptophyta</taxon>
        <taxon>Pavlovophyceae</taxon>
        <taxon>Pavlovales</taxon>
        <taxon>Pavlovaceae</taxon>
        <taxon>Diacronema</taxon>
    </lineage>
</organism>
<dbReference type="Proteomes" id="UP000751190">
    <property type="component" value="Unassembled WGS sequence"/>
</dbReference>
<evidence type="ECO:0000256" key="1">
    <source>
        <dbReference type="SAM" id="SignalP"/>
    </source>
</evidence>
<protein>
    <submittedName>
        <fullName evidence="2">Uncharacterized protein</fullName>
    </submittedName>
</protein>
<keyword evidence="3" id="KW-1185">Reference proteome</keyword>
<evidence type="ECO:0000313" key="2">
    <source>
        <dbReference type="EMBL" id="KAG8461512.1"/>
    </source>
</evidence>
<dbReference type="Gene3D" id="3.20.160.10">
    <property type="entry name" value="vpa0580 domain like"/>
    <property type="match status" value="1"/>
</dbReference>
<comment type="caution">
    <text evidence="2">The sequence shown here is derived from an EMBL/GenBank/DDBJ whole genome shotgun (WGS) entry which is preliminary data.</text>
</comment>
<reference evidence="2" key="1">
    <citation type="submission" date="2021-05" db="EMBL/GenBank/DDBJ databases">
        <title>The genome of the haptophyte Pavlova lutheri (Diacronema luteri, Pavlovales) - a model for lipid biosynthesis in eukaryotic algae.</title>
        <authorList>
            <person name="Hulatt C.J."/>
            <person name="Posewitz M.C."/>
        </authorList>
    </citation>
    <scope>NUCLEOTIDE SEQUENCE</scope>
    <source>
        <strain evidence="2">NIVA-4/92</strain>
    </source>
</reference>
<dbReference type="EMBL" id="JAGTXO010000025">
    <property type="protein sequence ID" value="KAG8461512.1"/>
    <property type="molecule type" value="Genomic_DNA"/>
</dbReference>
<proteinExistence type="predicted"/>
<gene>
    <name evidence="2" type="ORF">KFE25_001116</name>
</gene>